<evidence type="ECO:0000313" key="10">
    <source>
        <dbReference type="EMBL" id="PSI02616.1"/>
    </source>
</evidence>
<dbReference type="PRINTS" id="PR00377">
    <property type="entry name" value="IMPHPHTASES"/>
</dbReference>
<protein>
    <recommendedName>
        <fullName evidence="9">Inositol-1-monophosphatase</fullName>
        <ecNumber evidence="9">3.1.3.25</ecNumber>
    </recommendedName>
</protein>
<dbReference type="EMBL" id="PXVC01000004">
    <property type="protein sequence ID" value="PSI02616.1"/>
    <property type="molecule type" value="Genomic_DNA"/>
</dbReference>
<dbReference type="InterPro" id="IPR020550">
    <property type="entry name" value="Inositol_monophosphatase_CS"/>
</dbReference>
<comment type="cofactor">
    <cofactor evidence="2 8 9">
        <name>Mg(2+)</name>
        <dbReference type="ChEBI" id="CHEBI:18420"/>
    </cofactor>
</comment>
<dbReference type="CDD" id="cd01639">
    <property type="entry name" value="IMPase"/>
    <property type="match status" value="1"/>
</dbReference>
<dbReference type="PROSITE" id="PS00630">
    <property type="entry name" value="IMP_2"/>
    <property type="match status" value="1"/>
</dbReference>
<evidence type="ECO:0000256" key="9">
    <source>
        <dbReference type="RuleBase" id="RU364068"/>
    </source>
</evidence>
<dbReference type="Proteomes" id="UP000240206">
    <property type="component" value="Unassembled WGS sequence"/>
</dbReference>
<dbReference type="STRING" id="1910958.BTM30_00605"/>
<dbReference type="Gene3D" id="3.40.190.80">
    <property type="match status" value="1"/>
</dbReference>
<feature type="binding site" evidence="8">
    <location>
        <position position="89"/>
    </location>
    <ligand>
        <name>Mg(2+)</name>
        <dbReference type="ChEBI" id="CHEBI:18420"/>
        <label>1</label>
        <note>catalytic</note>
    </ligand>
</feature>
<feature type="binding site" evidence="8">
    <location>
        <position position="87"/>
    </location>
    <ligand>
        <name>Mg(2+)</name>
        <dbReference type="ChEBI" id="CHEBI:18420"/>
        <label>1</label>
        <note>catalytic</note>
    </ligand>
</feature>
<evidence type="ECO:0000313" key="11">
    <source>
        <dbReference type="Proteomes" id="UP000240206"/>
    </source>
</evidence>
<evidence type="ECO:0000256" key="1">
    <source>
        <dbReference type="ARBA" id="ARBA00001033"/>
    </source>
</evidence>
<dbReference type="EC" id="3.1.3.25" evidence="9"/>
<dbReference type="GO" id="GO:0046854">
    <property type="term" value="P:phosphatidylinositol phosphate biosynthetic process"/>
    <property type="evidence" value="ECO:0007669"/>
    <property type="project" value="InterPro"/>
</dbReference>
<dbReference type="InterPro" id="IPR033942">
    <property type="entry name" value="IMPase"/>
</dbReference>
<dbReference type="AlphaFoldDB" id="A0A2P7EHA2"/>
<evidence type="ECO:0000256" key="3">
    <source>
        <dbReference type="ARBA" id="ARBA00005152"/>
    </source>
</evidence>
<dbReference type="Pfam" id="PF00459">
    <property type="entry name" value="Inositol_P"/>
    <property type="match status" value="1"/>
</dbReference>
<dbReference type="PANTHER" id="PTHR20854:SF4">
    <property type="entry name" value="INOSITOL-1-MONOPHOSPHATASE-RELATED"/>
    <property type="match status" value="1"/>
</dbReference>
<evidence type="ECO:0000256" key="2">
    <source>
        <dbReference type="ARBA" id="ARBA00001946"/>
    </source>
</evidence>
<dbReference type="GO" id="GO:0006021">
    <property type="term" value="P:inositol biosynthetic process"/>
    <property type="evidence" value="ECO:0007669"/>
    <property type="project" value="UniProtKB-UniPathway"/>
</dbReference>
<dbReference type="GO" id="GO:0046872">
    <property type="term" value="F:metal ion binding"/>
    <property type="evidence" value="ECO:0007669"/>
    <property type="project" value="UniProtKB-KW"/>
</dbReference>
<gene>
    <name evidence="10" type="ORF">C7K08_01975</name>
</gene>
<keyword evidence="11" id="KW-1185">Reference proteome</keyword>
<dbReference type="InterPro" id="IPR020583">
    <property type="entry name" value="Inositol_monoP_metal-BS"/>
</dbReference>
<feature type="binding site" evidence="8">
    <location>
        <position position="90"/>
    </location>
    <ligand>
        <name>Mg(2+)</name>
        <dbReference type="ChEBI" id="CHEBI:18420"/>
        <label>2</label>
    </ligand>
</feature>
<evidence type="ECO:0000256" key="5">
    <source>
        <dbReference type="ARBA" id="ARBA00022723"/>
    </source>
</evidence>
<dbReference type="GO" id="GO:0008934">
    <property type="term" value="F:inositol monophosphate 1-phosphatase activity"/>
    <property type="evidence" value="ECO:0007669"/>
    <property type="project" value="InterPro"/>
</dbReference>
<accession>A0A2P7EHA2</accession>
<keyword evidence="6 9" id="KW-0378">Hydrolase</keyword>
<dbReference type="InterPro" id="IPR000760">
    <property type="entry name" value="Inositol_monophosphatase-like"/>
</dbReference>
<dbReference type="InterPro" id="IPR020552">
    <property type="entry name" value="Inositol_monoPase_Li-sen"/>
</dbReference>
<reference evidence="11" key="1">
    <citation type="submission" date="2018-03" db="EMBL/GenBank/DDBJ databases">
        <title>Ecological and genomic features of two cosmopolitan and abundant freshwater picocyanobacteria.</title>
        <authorList>
            <person name="Cabello-Yeves P.J."/>
            <person name="Picazo A."/>
            <person name="Camacho A."/>
            <person name="Callieri C."/>
            <person name="Rosselli R."/>
            <person name="Roda-Garcia J."/>
            <person name="Coutinho F.H."/>
            <person name="Rodriguez-Valera F."/>
        </authorList>
    </citation>
    <scope>NUCLEOTIDE SEQUENCE [LARGE SCALE GENOMIC DNA]</scope>
    <source>
        <strain evidence="11">Tous</strain>
    </source>
</reference>
<proteinExistence type="inferred from homology"/>
<dbReference type="PRINTS" id="PR00378">
    <property type="entry name" value="LIIMPHPHTASE"/>
</dbReference>
<dbReference type="FunFam" id="3.30.540.10:FF:000003">
    <property type="entry name" value="Inositol-1-monophosphatase"/>
    <property type="match status" value="1"/>
</dbReference>
<dbReference type="GO" id="GO:0007165">
    <property type="term" value="P:signal transduction"/>
    <property type="evidence" value="ECO:0007669"/>
    <property type="project" value="TreeGrafter"/>
</dbReference>
<organism evidence="10 11">
    <name type="scientific">Synechococcus lacustris str. Tous</name>
    <dbReference type="NCBI Taxonomy" id="1910958"/>
    <lineage>
        <taxon>Bacteria</taxon>
        <taxon>Bacillati</taxon>
        <taxon>Cyanobacteriota</taxon>
        <taxon>Cyanophyceae</taxon>
        <taxon>Synechococcales</taxon>
        <taxon>Synechococcaceae</taxon>
        <taxon>Synechococcus</taxon>
    </lineage>
</organism>
<name>A0A2P7EHA2_9SYNE</name>
<comment type="similarity">
    <text evidence="4 9">Belongs to the inositol monophosphatase superfamily.</text>
</comment>
<dbReference type="PROSITE" id="PS00629">
    <property type="entry name" value="IMP_1"/>
    <property type="match status" value="1"/>
</dbReference>
<comment type="catalytic activity">
    <reaction evidence="1 9">
        <text>a myo-inositol phosphate + H2O = myo-inositol + phosphate</text>
        <dbReference type="Rhea" id="RHEA:24056"/>
        <dbReference type="ChEBI" id="CHEBI:15377"/>
        <dbReference type="ChEBI" id="CHEBI:17268"/>
        <dbReference type="ChEBI" id="CHEBI:43474"/>
        <dbReference type="ChEBI" id="CHEBI:84139"/>
        <dbReference type="EC" id="3.1.3.25"/>
    </reaction>
</comment>
<comment type="pathway">
    <text evidence="3">Polyol metabolism; myo-inositol biosynthesis; myo-inositol from D-glucose 6-phosphate: step 2/2.</text>
</comment>
<dbReference type="SUPFAM" id="SSF56655">
    <property type="entry name" value="Carbohydrate phosphatase"/>
    <property type="match status" value="1"/>
</dbReference>
<keyword evidence="5 8" id="KW-0479">Metal-binding</keyword>
<dbReference type="PANTHER" id="PTHR20854">
    <property type="entry name" value="INOSITOL MONOPHOSPHATASE"/>
    <property type="match status" value="1"/>
</dbReference>
<dbReference type="RefSeq" id="WP_106498967.1">
    <property type="nucleotide sequence ID" value="NZ_PXVC01000004.1"/>
</dbReference>
<evidence type="ECO:0000256" key="7">
    <source>
        <dbReference type="ARBA" id="ARBA00022842"/>
    </source>
</evidence>
<evidence type="ECO:0000256" key="4">
    <source>
        <dbReference type="ARBA" id="ARBA00009759"/>
    </source>
</evidence>
<evidence type="ECO:0000256" key="6">
    <source>
        <dbReference type="ARBA" id="ARBA00022801"/>
    </source>
</evidence>
<sequence length="273" mass="28788">MPTQSPLELLEIAKEAAAAGSDALMKHWGKLEQVRSKGRPGDLVTEADLAAEAAVLAVLHQRSPLIGVLAEETGLQGPLGELQWCVDPLDGTTNYAHGFPLFACSVGLLKNGKPILGAIEAPALQQSYWGGHGLGAYCNGDLLQVSGCNDLSESLLVTGFAYDRFEVQNNNYTEFCYFSHRSHGVRRGGAASLDLAFVAAGRLDGYWERGLQPWDLAAGVALIEAAGGVVCDYNGSALDLASGRVVASSPGLMEPLLAGLSSCQPMPKEIYKA</sequence>
<comment type="caution">
    <text evidence="10">The sequence shown here is derived from an EMBL/GenBank/DDBJ whole genome shotgun (WGS) entry which is preliminary data.</text>
</comment>
<feature type="binding site" evidence="8">
    <location>
        <position position="71"/>
    </location>
    <ligand>
        <name>Mg(2+)</name>
        <dbReference type="ChEBI" id="CHEBI:18420"/>
        <label>1</label>
        <note>catalytic</note>
    </ligand>
</feature>
<dbReference type="Gene3D" id="3.30.540.10">
    <property type="entry name" value="Fructose-1,6-Bisphosphatase, subunit A, domain 1"/>
    <property type="match status" value="1"/>
</dbReference>
<keyword evidence="7 8" id="KW-0460">Magnesium</keyword>
<evidence type="ECO:0000256" key="8">
    <source>
        <dbReference type="PIRSR" id="PIRSR600760-2"/>
    </source>
</evidence>
<feature type="binding site" evidence="8">
    <location>
        <position position="215"/>
    </location>
    <ligand>
        <name>Mg(2+)</name>
        <dbReference type="ChEBI" id="CHEBI:18420"/>
        <label>1</label>
        <note>catalytic</note>
    </ligand>
</feature>
<dbReference type="UniPathway" id="UPA00823">
    <property type="reaction ID" value="UER00788"/>
</dbReference>